<proteinExistence type="predicted"/>
<dbReference type="Gene3D" id="1.10.10.1070">
    <property type="entry name" value="Zinc finger, BED domain-containing"/>
    <property type="match status" value="1"/>
</dbReference>
<accession>E2BE00</accession>
<dbReference type="Proteomes" id="UP000008237">
    <property type="component" value="Unassembled WGS sequence"/>
</dbReference>
<comment type="subcellular location">
    <subcellularLocation>
        <location evidence="1">Nucleus</location>
    </subcellularLocation>
</comment>
<dbReference type="EMBL" id="GL447730">
    <property type="protein sequence ID" value="EFN86079.1"/>
    <property type="molecule type" value="Genomic_DNA"/>
</dbReference>
<dbReference type="PANTHER" id="PTHR46481">
    <property type="entry name" value="ZINC FINGER BED DOMAIN-CONTAINING PROTEIN 4"/>
    <property type="match status" value="1"/>
</dbReference>
<evidence type="ECO:0000256" key="5">
    <source>
        <dbReference type="ARBA" id="ARBA00023242"/>
    </source>
</evidence>
<feature type="non-terminal residue" evidence="6">
    <location>
        <position position="201"/>
    </location>
</feature>
<evidence type="ECO:0000256" key="2">
    <source>
        <dbReference type="ARBA" id="ARBA00022723"/>
    </source>
</evidence>
<dbReference type="InterPro" id="IPR012337">
    <property type="entry name" value="RNaseH-like_sf"/>
</dbReference>
<sequence>KKKKELSDSITLWFCRDLIPFHEIEKEGLKDFLKFHNVIQSLSDVPCSSTLSRRSLTRIYEDCLFAVKLKINGDNPNMVSLTMDAWTDNYRHKPFMTFTLHWISPIITQLKSCVLQTSFLPHPHTANNIVEELKKALTRFNLNEKIIILVTDRGANMIKAATYMKVERISCIAHGLHNLVMVDTLSKLLEVNKIIVKARTI</sequence>
<evidence type="ECO:0000256" key="1">
    <source>
        <dbReference type="ARBA" id="ARBA00004123"/>
    </source>
</evidence>
<evidence type="ECO:0000313" key="6">
    <source>
        <dbReference type="EMBL" id="EFN86079.1"/>
    </source>
</evidence>
<protein>
    <submittedName>
        <fullName evidence="6">Transposable element Hobo transposase</fullName>
    </submittedName>
</protein>
<dbReference type="PANTHER" id="PTHR46481:SF10">
    <property type="entry name" value="ZINC FINGER BED DOMAIN-CONTAINING PROTEIN 39"/>
    <property type="match status" value="1"/>
</dbReference>
<keyword evidence="5" id="KW-0539">Nucleus</keyword>
<feature type="non-terminal residue" evidence="6">
    <location>
        <position position="1"/>
    </location>
</feature>
<dbReference type="InterPro" id="IPR052035">
    <property type="entry name" value="ZnF_BED_domain_contain"/>
</dbReference>
<evidence type="ECO:0000313" key="7">
    <source>
        <dbReference type="Proteomes" id="UP000008237"/>
    </source>
</evidence>
<dbReference type="InParanoid" id="E2BE00"/>
<keyword evidence="7" id="KW-1185">Reference proteome</keyword>
<name>E2BE00_HARSA</name>
<dbReference type="SUPFAM" id="SSF53098">
    <property type="entry name" value="Ribonuclease H-like"/>
    <property type="match status" value="1"/>
</dbReference>
<keyword evidence="3" id="KW-0863">Zinc-finger</keyword>
<gene>
    <name evidence="6" type="ORF">EAI_08593</name>
</gene>
<keyword evidence="4" id="KW-0862">Zinc</keyword>
<dbReference type="GO" id="GO:0008270">
    <property type="term" value="F:zinc ion binding"/>
    <property type="evidence" value="ECO:0007669"/>
    <property type="project" value="UniProtKB-KW"/>
</dbReference>
<dbReference type="OMA" id="FMTFTLH"/>
<keyword evidence="2" id="KW-0479">Metal-binding</keyword>
<dbReference type="AlphaFoldDB" id="E2BE00"/>
<organism evidence="7">
    <name type="scientific">Harpegnathos saltator</name>
    <name type="common">Jerdon's jumping ant</name>
    <dbReference type="NCBI Taxonomy" id="610380"/>
    <lineage>
        <taxon>Eukaryota</taxon>
        <taxon>Metazoa</taxon>
        <taxon>Ecdysozoa</taxon>
        <taxon>Arthropoda</taxon>
        <taxon>Hexapoda</taxon>
        <taxon>Insecta</taxon>
        <taxon>Pterygota</taxon>
        <taxon>Neoptera</taxon>
        <taxon>Endopterygota</taxon>
        <taxon>Hymenoptera</taxon>
        <taxon>Apocrita</taxon>
        <taxon>Aculeata</taxon>
        <taxon>Formicoidea</taxon>
        <taxon>Formicidae</taxon>
        <taxon>Ponerinae</taxon>
        <taxon>Ponerini</taxon>
        <taxon>Harpegnathos</taxon>
    </lineage>
</organism>
<reference evidence="6 7" key="1">
    <citation type="journal article" date="2010" name="Science">
        <title>Genomic comparison of the ants Camponotus floridanus and Harpegnathos saltator.</title>
        <authorList>
            <person name="Bonasio R."/>
            <person name="Zhang G."/>
            <person name="Ye C."/>
            <person name="Mutti N.S."/>
            <person name="Fang X."/>
            <person name="Qin N."/>
            <person name="Donahue G."/>
            <person name="Yang P."/>
            <person name="Li Q."/>
            <person name="Li C."/>
            <person name="Zhang P."/>
            <person name="Huang Z."/>
            <person name="Berger S.L."/>
            <person name="Reinberg D."/>
            <person name="Wang J."/>
            <person name="Liebig J."/>
        </authorList>
    </citation>
    <scope>NUCLEOTIDE SEQUENCE [LARGE SCALE GENOMIC DNA]</scope>
    <source>
        <strain evidence="6 7">R22 G/1</strain>
    </source>
</reference>
<evidence type="ECO:0000256" key="4">
    <source>
        <dbReference type="ARBA" id="ARBA00022833"/>
    </source>
</evidence>
<dbReference type="GO" id="GO:0005634">
    <property type="term" value="C:nucleus"/>
    <property type="evidence" value="ECO:0007669"/>
    <property type="project" value="UniProtKB-SubCell"/>
</dbReference>
<dbReference type="SUPFAM" id="SSF140996">
    <property type="entry name" value="Hermes dimerisation domain"/>
    <property type="match status" value="1"/>
</dbReference>
<evidence type="ECO:0000256" key="3">
    <source>
        <dbReference type="ARBA" id="ARBA00022771"/>
    </source>
</evidence>